<evidence type="ECO:0000313" key="1">
    <source>
        <dbReference type="EMBL" id="KAK6169430.1"/>
    </source>
</evidence>
<dbReference type="InterPro" id="IPR029165">
    <property type="entry name" value="SASRP1"/>
</dbReference>
<comment type="caution">
    <text evidence="1">The sequence shown here is derived from an EMBL/GenBank/DDBJ whole genome shotgun (WGS) entry which is preliminary data.</text>
</comment>
<name>A0AAN8J4N5_PATCE</name>
<dbReference type="Pfam" id="PF15160">
    <property type="entry name" value="SASRP1"/>
    <property type="match status" value="1"/>
</dbReference>
<keyword evidence="2" id="KW-1185">Reference proteome</keyword>
<protein>
    <submittedName>
        <fullName evidence="1">Uncharacterized protein</fullName>
    </submittedName>
</protein>
<organism evidence="1 2">
    <name type="scientific">Patella caerulea</name>
    <name type="common">Rayed Mediterranean limpet</name>
    <dbReference type="NCBI Taxonomy" id="87958"/>
    <lineage>
        <taxon>Eukaryota</taxon>
        <taxon>Metazoa</taxon>
        <taxon>Spiralia</taxon>
        <taxon>Lophotrochozoa</taxon>
        <taxon>Mollusca</taxon>
        <taxon>Gastropoda</taxon>
        <taxon>Patellogastropoda</taxon>
        <taxon>Patelloidea</taxon>
        <taxon>Patellidae</taxon>
        <taxon>Patella</taxon>
    </lineage>
</organism>
<dbReference type="AlphaFoldDB" id="A0AAN8J4N5"/>
<dbReference type="EMBL" id="JAZGQO010000015">
    <property type="protein sequence ID" value="KAK6169430.1"/>
    <property type="molecule type" value="Genomic_DNA"/>
</dbReference>
<accession>A0AAN8J4N5</accession>
<dbReference type="PANTHER" id="PTHR35845">
    <property type="entry name" value="SPERMATOGENESIS-ASSOCIATED SERINE-RICH PROTEIN 1"/>
    <property type="match status" value="1"/>
</dbReference>
<proteinExistence type="predicted"/>
<sequence length="260" mass="30229">MLHLTTEIGKPGKRERERRHFPDLENLRGVTKYVPRGRRYLPHNTDLSGDGEWTPHNQSLNIEYTKCGPDWDSKLRYIPPPKTSDYPAAEIWPNNWKSMRPYPFTYRRSDTEWLLDPDHHRIGLRCYFNGNHQATMTSSQELTHSMLLGKNRKEERIQRRNTIPEAAPGDKMYQAVEYSPGFHAAGSTRPIVQFGNPSSASKPDTFIPLQTLPPIECESFRDKERNKVLREEISCVENLESWKPATPLHLTLSQEEPKKH</sequence>
<evidence type="ECO:0000313" key="2">
    <source>
        <dbReference type="Proteomes" id="UP001347796"/>
    </source>
</evidence>
<dbReference type="Proteomes" id="UP001347796">
    <property type="component" value="Unassembled WGS sequence"/>
</dbReference>
<dbReference type="PANTHER" id="PTHR35845:SF1">
    <property type="entry name" value="SPERMATOGENESIS-ASSOCIATED SERINE-RICH PROTEIN 1"/>
    <property type="match status" value="1"/>
</dbReference>
<reference evidence="1 2" key="1">
    <citation type="submission" date="2024-01" db="EMBL/GenBank/DDBJ databases">
        <title>The genome of the rayed Mediterranean limpet Patella caerulea (Linnaeus, 1758).</title>
        <authorList>
            <person name="Anh-Thu Weber A."/>
            <person name="Halstead-Nussloch G."/>
        </authorList>
    </citation>
    <scope>NUCLEOTIDE SEQUENCE [LARGE SCALE GENOMIC DNA]</scope>
    <source>
        <strain evidence="1">AATW-2023a</strain>
        <tissue evidence="1">Whole specimen</tissue>
    </source>
</reference>
<gene>
    <name evidence="1" type="ORF">SNE40_020487</name>
</gene>